<evidence type="ECO:0000313" key="3">
    <source>
        <dbReference type="EMBL" id="NER12150.1"/>
    </source>
</evidence>
<feature type="signal peptide" evidence="1">
    <location>
        <begin position="1"/>
        <end position="22"/>
    </location>
</feature>
<proteinExistence type="predicted"/>
<dbReference type="SUPFAM" id="SSF56300">
    <property type="entry name" value="Metallo-dependent phosphatases"/>
    <property type="match status" value="1"/>
</dbReference>
<dbReference type="InterPro" id="IPR018946">
    <property type="entry name" value="PhoD-like_MPP"/>
</dbReference>
<feature type="chain" id="PRO_5026826023" evidence="1">
    <location>
        <begin position="23"/>
        <end position="342"/>
    </location>
</feature>
<gene>
    <name evidence="3" type="ORF">GWK08_01735</name>
</gene>
<protein>
    <submittedName>
        <fullName evidence="3">Alkaline phosphatase family protein</fullName>
    </submittedName>
</protein>
<keyword evidence="1" id="KW-0732">Signal</keyword>
<evidence type="ECO:0000313" key="4">
    <source>
        <dbReference type="Proteomes" id="UP000468581"/>
    </source>
</evidence>
<accession>A0A6P0UI68</accession>
<dbReference type="InterPro" id="IPR038607">
    <property type="entry name" value="PhoD-like_sf"/>
</dbReference>
<organism evidence="3 4">
    <name type="scientific">Leptobacterium flavescens</name>
    <dbReference type="NCBI Taxonomy" id="472055"/>
    <lineage>
        <taxon>Bacteria</taxon>
        <taxon>Pseudomonadati</taxon>
        <taxon>Bacteroidota</taxon>
        <taxon>Flavobacteriia</taxon>
        <taxon>Flavobacteriales</taxon>
        <taxon>Flavobacteriaceae</taxon>
        <taxon>Leptobacterium</taxon>
    </lineage>
</organism>
<dbReference type="EMBL" id="JAABOO010000001">
    <property type="protein sequence ID" value="NER12150.1"/>
    <property type="molecule type" value="Genomic_DNA"/>
</dbReference>
<dbReference type="PANTHER" id="PTHR33987">
    <property type="entry name" value="CALCINEURIN-LIKE METALLO-PHOSPHOESTERASE SUPERFAMILY PROTEIN"/>
    <property type="match status" value="1"/>
</dbReference>
<dbReference type="Proteomes" id="UP000468581">
    <property type="component" value="Unassembled WGS sequence"/>
</dbReference>
<dbReference type="AlphaFoldDB" id="A0A6P0UI68"/>
<dbReference type="PANTHER" id="PTHR33987:SF1">
    <property type="entry name" value="CALCINEURIN-LIKE METALLO-PHOSPHOESTERASE SUPERFAMILY PROTEIN"/>
    <property type="match status" value="1"/>
</dbReference>
<comment type="caution">
    <text evidence="3">The sequence shown here is derived from an EMBL/GenBank/DDBJ whole genome shotgun (WGS) entry which is preliminary data.</text>
</comment>
<evidence type="ECO:0000259" key="2">
    <source>
        <dbReference type="Pfam" id="PF09423"/>
    </source>
</evidence>
<reference evidence="3 4" key="1">
    <citation type="submission" date="2020-01" db="EMBL/GenBank/DDBJ databases">
        <title>Leptobacterium flavescens.</title>
        <authorList>
            <person name="Wang G."/>
        </authorList>
    </citation>
    <scope>NUCLEOTIDE SEQUENCE [LARGE SCALE GENOMIC DNA]</scope>
    <source>
        <strain evidence="3 4">KCTC 22160</strain>
    </source>
</reference>
<dbReference type="Pfam" id="PF09423">
    <property type="entry name" value="PhoD"/>
    <property type="match status" value="1"/>
</dbReference>
<dbReference type="CDD" id="cd07389">
    <property type="entry name" value="MPP_PhoD"/>
    <property type="match status" value="1"/>
</dbReference>
<feature type="domain" description="PhoD-like phosphatase metallophosphatase" evidence="2">
    <location>
        <begin position="48"/>
        <end position="292"/>
    </location>
</feature>
<sequence length="342" mass="39347">MKKRVFISFALILFVFSPIVYGQSGEEEGKSDFVIAFGSCNKADVENKLWDDILAQQPNLWIWGGDNIYADTEDMQKMERDYKAQLNIAAYQELLKKAMVMGTWDDHDYGVNDGGVEFEKKKESQQLFLDFLGTAENDPRRNREGVYTAQVFETDKGSIKVIVLDTRYHRTSLTVDKETKKRYKPNAYGKGSLLGEVQWQWLERELRNSTADFNVIVSSVQLISDKHGWEGWGNFPHEADRFFKIVKESKARGVMVLSGDRHISDFSMKQEKGIPYPIIDFTSSGLTHSATQNKGEENPYRVGKLVNQISFGLIRFDFETKSVVMEMRGDDEKVYQKLKQSY</sequence>
<dbReference type="RefSeq" id="WP_163605184.1">
    <property type="nucleotide sequence ID" value="NZ_JAABOO010000001.1"/>
</dbReference>
<name>A0A6P0UI68_9FLAO</name>
<dbReference type="Gene3D" id="3.60.21.70">
    <property type="entry name" value="PhoD-like phosphatase"/>
    <property type="match status" value="1"/>
</dbReference>
<evidence type="ECO:0000256" key="1">
    <source>
        <dbReference type="SAM" id="SignalP"/>
    </source>
</evidence>
<keyword evidence="4" id="KW-1185">Reference proteome</keyword>
<dbReference type="InterPro" id="IPR029052">
    <property type="entry name" value="Metallo-depent_PP-like"/>
</dbReference>